<keyword evidence="2" id="KW-1185">Reference proteome</keyword>
<dbReference type="AlphaFoldDB" id="A0A1H4DXN9"/>
<dbReference type="Proteomes" id="UP000199656">
    <property type="component" value="Unassembled WGS sequence"/>
</dbReference>
<evidence type="ECO:0000313" key="2">
    <source>
        <dbReference type="Proteomes" id="UP000199656"/>
    </source>
</evidence>
<proteinExistence type="predicted"/>
<sequence>MKIATSQPTNRKYSSILLSQEASLMTSGQAKKFYGKKATGKLTYKLKTVDCNSEKLSHF</sequence>
<name>A0A1H4DXN9_9BACT</name>
<reference evidence="2" key="1">
    <citation type="submission" date="2016-10" db="EMBL/GenBank/DDBJ databases">
        <authorList>
            <person name="Varghese N."/>
            <person name="Submissions S."/>
        </authorList>
    </citation>
    <scope>NUCLEOTIDE SEQUENCE [LARGE SCALE GENOMIC DNA]</scope>
    <source>
        <strain evidence="2">DSM 23920</strain>
    </source>
</reference>
<dbReference type="EMBL" id="FNRL01000015">
    <property type="protein sequence ID" value="SEA77521.1"/>
    <property type="molecule type" value="Genomic_DNA"/>
</dbReference>
<evidence type="ECO:0000313" key="1">
    <source>
        <dbReference type="EMBL" id="SEA77521.1"/>
    </source>
</evidence>
<gene>
    <name evidence="1" type="ORF">SAMN05660909_03386</name>
</gene>
<dbReference type="RefSeq" id="WP_139170228.1">
    <property type="nucleotide sequence ID" value="NZ_BKAT01000026.1"/>
</dbReference>
<accession>A0A1H4DXN9</accession>
<protein>
    <submittedName>
        <fullName evidence="1">Uncharacterized protein</fullName>
    </submittedName>
</protein>
<organism evidence="1 2">
    <name type="scientific">Chitinophaga terrae</name>
    <name type="common">ex Kim and Jung 2007</name>
    <dbReference type="NCBI Taxonomy" id="408074"/>
    <lineage>
        <taxon>Bacteria</taxon>
        <taxon>Pseudomonadati</taxon>
        <taxon>Bacteroidota</taxon>
        <taxon>Chitinophagia</taxon>
        <taxon>Chitinophagales</taxon>
        <taxon>Chitinophagaceae</taxon>
        <taxon>Chitinophaga</taxon>
    </lineage>
</organism>